<dbReference type="InterPro" id="IPR046756">
    <property type="entry name" value="VAS1/VOA1_TM"/>
</dbReference>
<dbReference type="InParanoid" id="E4UVQ0"/>
<proteinExistence type="inferred from homology"/>
<dbReference type="GO" id="GO:0006078">
    <property type="term" value="P:(1-&gt;6)-beta-D-glucan biosynthetic process"/>
    <property type="evidence" value="ECO:0007669"/>
    <property type="project" value="TreeGrafter"/>
</dbReference>
<evidence type="ECO:0000256" key="8">
    <source>
        <dbReference type="ARBA" id="ARBA00023136"/>
    </source>
</evidence>
<dbReference type="RefSeq" id="XP_003172788.1">
    <property type="nucleotide sequence ID" value="XM_003172740.1"/>
</dbReference>
<evidence type="ECO:0000256" key="9">
    <source>
        <dbReference type="ARBA" id="ARBA00023316"/>
    </source>
</evidence>
<dbReference type="eggNOG" id="ENOG502S6TD">
    <property type="taxonomic scope" value="Eukaryota"/>
</dbReference>
<keyword evidence="4 10" id="KW-0812">Transmembrane</keyword>
<sequence length="314" mass="34158">MQLKTCGLLALGAIISSVDAFRDTSPFFFFSTNRQALEIGKPSTADTNTHSPSFKTQSSQLQSASSLLSSVSEELSSCPSDFYILVSQPGVHVLDFSNRRSAPRLRERVLQQDDLIKSSFSVSEVAGEFDAASLQKQLEKKCKAETIVVNGDVLPSGYKHRPQVIMVEFPALPTDVSRSSQLVENDGFLATLIDLLPSSNYTVLYTTTPRGTEPIAEADIGHFEMGGSPLQNPLTFKREFQGRAANDDKPKHKQKGSLFTEYQFLSPGLFMGLITTVILGTILYVGLSALNSLQVSYASFDKENGPAGTAGKKQ</sequence>
<keyword evidence="5 11" id="KW-0732">Signal</keyword>
<comment type="similarity">
    <text evidence="2">Belongs to the BIG1 family.</text>
</comment>
<evidence type="ECO:0000256" key="2">
    <source>
        <dbReference type="ARBA" id="ARBA00008203"/>
    </source>
</evidence>
<dbReference type="VEuPathDB" id="FungiDB:MGYG_05373"/>
<dbReference type="GO" id="GO:0071555">
    <property type="term" value="P:cell wall organization"/>
    <property type="evidence" value="ECO:0007669"/>
    <property type="project" value="UniProtKB-KW"/>
</dbReference>
<dbReference type="GO" id="GO:0009272">
    <property type="term" value="P:fungal-type cell wall biogenesis"/>
    <property type="evidence" value="ECO:0007669"/>
    <property type="project" value="TreeGrafter"/>
</dbReference>
<keyword evidence="9" id="KW-0961">Cell wall biogenesis/degradation</keyword>
<evidence type="ECO:0000256" key="1">
    <source>
        <dbReference type="ARBA" id="ARBA00004115"/>
    </source>
</evidence>
<name>E4UVQ0_ARTGP</name>
<feature type="transmembrane region" description="Helical" evidence="10">
    <location>
        <begin position="264"/>
        <end position="287"/>
    </location>
</feature>
<evidence type="ECO:0000256" key="7">
    <source>
        <dbReference type="ARBA" id="ARBA00022989"/>
    </source>
</evidence>
<evidence type="ECO:0000313" key="14">
    <source>
        <dbReference type="Proteomes" id="UP000002669"/>
    </source>
</evidence>
<dbReference type="AlphaFoldDB" id="E4UVQ0"/>
<dbReference type="HOGENOM" id="CLU_062461_0_0_1"/>
<keyword evidence="6" id="KW-0256">Endoplasmic reticulum</keyword>
<feature type="signal peptide" evidence="11">
    <location>
        <begin position="1"/>
        <end position="20"/>
    </location>
</feature>
<dbReference type="GO" id="GO:0005789">
    <property type="term" value="C:endoplasmic reticulum membrane"/>
    <property type="evidence" value="ECO:0007669"/>
    <property type="project" value="UniProtKB-SubCell"/>
</dbReference>
<dbReference type="InterPro" id="IPR037654">
    <property type="entry name" value="Big1"/>
</dbReference>
<keyword evidence="8 10" id="KW-0472">Membrane</keyword>
<reference evidence="14" key="1">
    <citation type="journal article" date="2012" name="MBio">
        <title>Comparative genome analysis of Trichophyton rubrum and related dermatophytes reveals candidate genes involved in infection.</title>
        <authorList>
            <person name="Martinez D.A."/>
            <person name="Oliver B.G."/>
            <person name="Graeser Y."/>
            <person name="Goldberg J.M."/>
            <person name="Li W."/>
            <person name="Martinez-Rossi N.M."/>
            <person name="Monod M."/>
            <person name="Shelest E."/>
            <person name="Barton R.C."/>
            <person name="Birch E."/>
            <person name="Brakhage A.A."/>
            <person name="Chen Z."/>
            <person name="Gurr S.J."/>
            <person name="Heiman D."/>
            <person name="Heitman J."/>
            <person name="Kosti I."/>
            <person name="Rossi A."/>
            <person name="Saif S."/>
            <person name="Samalova M."/>
            <person name="Saunders C.W."/>
            <person name="Shea T."/>
            <person name="Summerbell R.C."/>
            <person name="Xu J."/>
            <person name="Young S."/>
            <person name="Zeng Q."/>
            <person name="Birren B.W."/>
            <person name="Cuomo C.A."/>
            <person name="White T.C."/>
        </authorList>
    </citation>
    <scope>NUCLEOTIDE SEQUENCE [LARGE SCALE GENOMIC DNA]</scope>
    <source>
        <strain evidence="14">ATCC MYA-4604 / CBS 118893</strain>
    </source>
</reference>
<keyword evidence="14" id="KW-1185">Reference proteome</keyword>
<evidence type="ECO:0000256" key="4">
    <source>
        <dbReference type="ARBA" id="ARBA00022692"/>
    </source>
</evidence>
<dbReference type="OMA" id="YFTPGIF"/>
<feature type="chain" id="PRO_5003190583" description="Protein BIG1" evidence="11">
    <location>
        <begin position="21"/>
        <end position="314"/>
    </location>
</feature>
<dbReference type="PANTHER" id="PTHR28285">
    <property type="entry name" value="PROTEIN BIG1"/>
    <property type="match status" value="1"/>
</dbReference>
<dbReference type="GeneID" id="10028064"/>
<dbReference type="STRING" id="535722.E4UVQ0"/>
<dbReference type="EMBL" id="DS989825">
    <property type="protein sequence ID" value="EFR02377.1"/>
    <property type="molecule type" value="Genomic_DNA"/>
</dbReference>
<evidence type="ECO:0000256" key="6">
    <source>
        <dbReference type="ARBA" id="ARBA00022824"/>
    </source>
</evidence>
<organism evidence="14">
    <name type="scientific">Arthroderma gypseum (strain ATCC MYA-4604 / CBS 118893)</name>
    <name type="common">Microsporum gypseum</name>
    <dbReference type="NCBI Taxonomy" id="535722"/>
    <lineage>
        <taxon>Eukaryota</taxon>
        <taxon>Fungi</taxon>
        <taxon>Dikarya</taxon>
        <taxon>Ascomycota</taxon>
        <taxon>Pezizomycotina</taxon>
        <taxon>Eurotiomycetes</taxon>
        <taxon>Eurotiomycetidae</taxon>
        <taxon>Onygenales</taxon>
        <taxon>Arthrodermataceae</taxon>
        <taxon>Nannizzia</taxon>
    </lineage>
</organism>
<dbReference type="Proteomes" id="UP000002669">
    <property type="component" value="Unassembled WGS sequence"/>
</dbReference>
<keyword evidence="7 10" id="KW-1133">Transmembrane helix</keyword>
<comment type="subcellular location">
    <subcellularLocation>
        <location evidence="1">Endoplasmic reticulum membrane</location>
        <topology evidence="1">Single-pass type I membrane protein</topology>
    </subcellularLocation>
</comment>
<accession>E4UVQ0</accession>
<gene>
    <name evidence="13" type="ORF">MGYG_05373</name>
</gene>
<evidence type="ECO:0000256" key="5">
    <source>
        <dbReference type="ARBA" id="ARBA00022729"/>
    </source>
</evidence>
<evidence type="ECO:0000256" key="10">
    <source>
        <dbReference type="SAM" id="Phobius"/>
    </source>
</evidence>
<dbReference type="PANTHER" id="PTHR28285:SF1">
    <property type="entry name" value="PROTEIN BIG1"/>
    <property type="match status" value="1"/>
</dbReference>
<protein>
    <recommendedName>
        <fullName evidence="3">Protein BIG1</fullName>
    </recommendedName>
</protein>
<dbReference type="OrthoDB" id="9985059at2759"/>
<evidence type="ECO:0000256" key="11">
    <source>
        <dbReference type="SAM" id="SignalP"/>
    </source>
</evidence>
<evidence type="ECO:0000313" key="13">
    <source>
        <dbReference type="EMBL" id="EFR02377.1"/>
    </source>
</evidence>
<evidence type="ECO:0000256" key="3">
    <source>
        <dbReference type="ARBA" id="ARBA00022089"/>
    </source>
</evidence>
<dbReference type="Pfam" id="PF20520">
    <property type="entry name" value="Ac45-VOA1_TM"/>
    <property type="match status" value="1"/>
</dbReference>
<evidence type="ECO:0000259" key="12">
    <source>
        <dbReference type="Pfam" id="PF20520"/>
    </source>
</evidence>
<feature type="domain" description="V-type proton ATPase subunit S1/VOA1 transmembrane" evidence="12">
    <location>
        <begin position="263"/>
        <end position="302"/>
    </location>
</feature>